<keyword evidence="2" id="KW-1185">Reference proteome</keyword>
<accession>A0ACB9RJ79</accession>
<name>A0ACB9RJ79_9MYRT</name>
<gene>
    <name evidence="1" type="ORF">MLD38_015792</name>
</gene>
<reference evidence="2" key="1">
    <citation type="journal article" date="2023" name="Front. Plant Sci.">
        <title>Chromosomal-level genome assembly of Melastoma candidum provides insights into trichome evolution.</title>
        <authorList>
            <person name="Zhong Y."/>
            <person name="Wu W."/>
            <person name="Sun C."/>
            <person name="Zou P."/>
            <person name="Liu Y."/>
            <person name="Dai S."/>
            <person name="Zhou R."/>
        </authorList>
    </citation>
    <scope>NUCLEOTIDE SEQUENCE [LARGE SCALE GENOMIC DNA]</scope>
</reference>
<comment type="caution">
    <text evidence="1">The sequence shown here is derived from an EMBL/GenBank/DDBJ whole genome shotgun (WGS) entry which is preliminary data.</text>
</comment>
<evidence type="ECO:0000313" key="2">
    <source>
        <dbReference type="Proteomes" id="UP001057402"/>
    </source>
</evidence>
<sequence>MLSKLQPQLLWRFSSYIFRRRPSCLESNGVAFAFFRLLLAPPDPRGSLGVSFGIDTSPRRFSTGPVNVQGPTAVDNCSLLQEGEFHRLADNTIHDLQERLEEYGDDIEIDGFDIDYGNDVLTLKLGDLGTYVVNKQTPNRQIWLSSPVSGPSRFDWDWESKRWVYRRTGANLLELLESEIQSLCRQPIQLS</sequence>
<evidence type="ECO:0000313" key="1">
    <source>
        <dbReference type="EMBL" id="KAI4378296.1"/>
    </source>
</evidence>
<protein>
    <submittedName>
        <fullName evidence="1">Uncharacterized protein</fullName>
    </submittedName>
</protein>
<dbReference type="EMBL" id="CM042883">
    <property type="protein sequence ID" value="KAI4378296.1"/>
    <property type="molecule type" value="Genomic_DNA"/>
</dbReference>
<dbReference type="Proteomes" id="UP001057402">
    <property type="component" value="Chromosome 4"/>
</dbReference>
<organism evidence="1 2">
    <name type="scientific">Melastoma candidum</name>
    <dbReference type="NCBI Taxonomy" id="119954"/>
    <lineage>
        <taxon>Eukaryota</taxon>
        <taxon>Viridiplantae</taxon>
        <taxon>Streptophyta</taxon>
        <taxon>Embryophyta</taxon>
        <taxon>Tracheophyta</taxon>
        <taxon>Spermatophyta</taxon>
        <taxon>Magnoliopsida</taxon>
        <taxon>eudicotyledons</taxon>
        <taxon>Gunneridae</taxon>
        <taxon>Pentapetalae</taxon>
        <taxon>rosids</taxon>
        <taxon>malvids</taxon>
        <taxon>Myrtales</taxon>
        <taxon>Melastomataceae</taxon>
        <taxon>Melastomatoideae</taxon>
        <taxon>Melastomateae</taxon>
        <taxon>Melastoma</taxon>
    </lineage>
</organism>
<proteinExistence type="predicted"/>